<name>A0A9D1YEC2_9FIRM</name>
<dbReference type="GO" id="GO:0006298">
    <property type="term" value="P:mismatch repair"/>
    <property type="evidence" value="ECO:0007669"/>
    <property type="project" value="InterPro"/>
</dbReference>
<evidence type="ECO:0000313" key="7">
    <source>
        <dbReference type="EMBL" id="HIY27269.1"/>
    </source>
</evidence>
<keyword evidence="4" id="KW-1133">Transmembrane helix</keyword>
<evidence type="ECO:0000256" key="4">
    <source>
        <dbReference type="SAM" id="Phobius"/>
    </source>
</evidence>
<dbReference type="GO" id="GO:0005524">
    <property type="term" value="F:ATP binding"/>
    <property type="evidence" value="ECO:0007669"/>
    <property type="project" value="UniProtKB-KW"/>
</dbReference>
<keyword evidence="5" id="KW-0732">Signal</keyword>
<protein>
    <recommendedName>
        <fullName evidence="6">DNA mismatch repair proteins mutS family domain-containing protein</fullName>
    </recommendedName>
</protein>
<dbReference type="SUPFAM" id="SSF52540">
    <property type="entry name" value="P-loop containing nucleoside triphosphate hydrolases"/>
    <property type="match status" value="1"/>
</dbReference>
<dbReference type="InterPro" id="IPR045076">
    <property type="entry name" value="MutS"/>
</dbReference>
<dbReference type="AlphaFoldDB" id="A0A9D1YEC2"/>
<dbReference type="InterPro" id="IPR027417">
    <property type="entry name" value="P-loop_NTPase"/>
</dbReference>
<reference evidence="7" key="2">
    <citation type="submission" date="2021-04" db="EMBL/GenBank/DDBJ databases">
        <authorList>
            <person name="Gilroy R."/>
        </authorList>
    </citation>
    <scope>NUCLEOTIDE SEQUENCE</scope>
    <source>
        <strain evidence="7">1282</strain>
    </source>
</reference>
<evidence type="ECO:0000313" key="8">
    <source>
        <dbReference type="Proteomes" id="UP000823915"/>
    </source>
</evidence>
<evidence type="ECO:0000256" key="5">
    <source>
        <dbReference type="SAM" id="SignalP"/>
    </source>
</evidence>
<feature type="signal peptide" evidence="5">
    <location>
        <begin position="1"/>
        <end position="19"/>
    </location>
</feature>
<proteinExistence type="predicted"/>
<dbReference type="InterPro" id="IPR000432">
    <property type="entry name" value="DNA_mismatch_repair_MutS_C"/>
</dbReference>
<reference evidence="7" key="1">
    <citation type="journal article" date="2021" name="PeerJ">
        <title>Extensive microbial diversity within the chicken gut microbiome revealed by metagenomics and culture.</title>
        <authorList>
            <person name="Gilroy R."/>
            <person name="Ravi A."/>
            <person name="Getino M."/>
            <person name="Pursley I."/>
            <person name="Horton D.L."/>
            <person name="Alikhan N.F."/>
            <person name="Baker D."/>
            <person name="Gharbi K."/>
            <person name="Hall N."/>
            <person name="Watson M."/>
            <person name="Adriaenssens E.M."/>
            <person name="Foster-Nyarko E."/>
            <person name="Jarju S."/>
            <person name="Secka A."/>
            <person name="Antonio M."/>
            <person name="Oren A."/>
            <person name="Chaudhuri R.R."/>
            <person name="La Ragione R."/>
            <person name="Hildebrand F."/>
            <person name="Pallen M.J."/>
        </authorList>
    </citation>
    <scope>NUCLEOTIDE SEQUENCE</scope>
    <source>
        <strain evidence="7">1282</strain>
    </source>
</reference>
<dbReference type="Pfam" id="PF00488">
    <property type="entry name" value="MutS_V"/>
    <property type="match status" value="1"/>
</dbReference>
<dbReference type="PANTHER" id="PTHR11361:SF152">
    <property type="entry name" value="DNA MISMATCH REPAIR PROTEIN"/>
    <property type="match status" value="1"/>
</dbReference>
<dbReference type="EMBL" id="DXDU01000141">
    <property type="protein sequence ID" value="HIY27269.1"/>
    <property type="molecule type" value="Genomic_DNA"/>
</dbReference>
<evidence type="ECO:0000256" key="1">
    <source>
        <dbReference type="ARBA" id="ARBA00022741"/>
    </source>
</evidence>
<dbReference type="SMART" id="SM00534">
    <property type="entry name" value="MUTSac"/>
    <property type="match status" value="1"/>
</dbReference>
<dbReference type="PANTHER" id="PTHR11361">
    <property type="entry name" value="DNA MISMATCH REPAIR PROTEIN MUTS FAMILY MEMBER"/>
    <property type="match status" value="1"/>
</dbReference>
<evidence type="ECO:0000256" key="3">
    <source>
        <dbReference type="ARBA" id="ARBA00023125"/>
    </source>
</evidence>
<sequence length="536" mass="59421">MIPVLFLLLLALAALAGMAAGGVSYEKKLRRRVAGQFGRRPEEDYPLEDIPAYCQLDPAPAIDHTTWADLDMDLVFRRLNSCQSSVGEQVLYAQLHRLSPPDHWEELLAHLESRPQEREALWLVLARLGKRKGGYSLPGFLFTPVECQLPLAPLYPVLAWLPLAFLLLLPFFPWVGVGLFLAALCANVILYYLGKRRIQGDLDALGAFLSLLSTCRKLENALTLPVLREELDAALSPFRPLLGRMVGTGVSGGADWELCREYFRLLTLRDLRLYRRSQKLMAAYPGQLRALFEAVGLVDLAIAALSFRATLPQWCRPEFSEENAFVFTGLFHPLLRDPVENSGRFTKDVLLTGSNASGKSTFLKALAVNAILGQSLLTCAAKGCRFRPGPVLTSMAVRDDISAGESYFMAEVRSLIRLTDAARQGRCLLLIDEILRGTNTGERLAASQAVLEELHRRDCLCVAATHDRELTGRLGGAYHNYHFQETLTEEGVQFDYTLREGPANTQNAIRLLGLLGCAPGTVRRAEELAKQGEETP</sequence>
<dbReference type="GO" id="GO:0140664">
    <property type="term" value="F:ATP-dependent DNA damage sensor activity"/>
    <property type="evidence" value="ECO:0007669"/>
    <property type="project" value="InterPro"/>
</dbReference>
<evidence type="ECO:0000259" key="6">
    <source>
        <dbReference type="SMART" id="SM00534"/>
    </source>
</evidence>
<comment type="caution">
    <text evidence="7">The sequence shown here is derived from an EMBL/GenBank/DDBJ whole genome shotgun (WGS) entry which is preliminary data.</text>
</comment>
<gene>
    <name evidence="7" type="ORF">H9838_08880</name>
</gene>
<dbReference type="GO" id="GO:0005829">
    <property type="term" value="C:cytosol"/>
    <property type="evidence" value="ECO:0007669"/>
    <property type="project" value="TreeGrafter"/>
</dbReference>
<accession>A0A9D1YEC2</accession>
<feature type="chain" id="PRO_5038920590" description="DNA mismatch repair proteins mutS family domain-containing protein" evidence="5">
    <location>
        <begin position="20"/>
        <end position="536"/>
    </location>
</feature>
<feature type="domain" description="DNA mismatch repair proteins mutS family" evidence="6">
    <location>
        <begin position="346"/>
        <end position="530"/>
    </location>
</feature>
<dbReference type="GO" id="GO:0030983">
    <property type="term" value="F:mismatched DNA binding"/>
    <property type="evidence" value="ECO:0007669"/>
    <property type="project" value="InterPro"/>
</dbReference>
<keyword evidence="2" id="KW-0067">ATP-binding</keyword>
<keyword evidence="1" id="KW-0547">Nucleotide-binding</keyword>
<keyword evidence="4" id="KW-0472">Membrane</keyword>
<dbReference type="Gene3D" id="3.40.50.300">
    <property type="entry name" value="P-loop containing nucleotide triphosphate hydrolases"/>
    <property type="match status" value="1"/>
</dbReference>
<keyword evidence="4" id="KW-0812">Transmembrane</keyword>
<evidence type="ECO:0000256" key="2">
    <source>
        <dbReference type="ARBA" id="ARBA00022840"/>
    </source>
</evidence>
<dbReference type="Proteomes" id="UP000823915">
    <property type="component" value="Unassembled WGS sequence"/>
</dbReference>
<keyword evidence="3" id="KW-0238">DNA-binding</keyword>
<feature type="transmembrane region" description="Helical" evidence="4">
    <location>
        <begin position="160"/>
        <end position="193"/>
    </location>
</feature>
<organism evidence="7 8">
    <name type="scientific">Candidatus Acutalibacter pullistercoris</name>
    <dbReference type="NCBI Taxonomy" id="2838418"/>
    <lineage>
        <taxon>Bacteria</taxon>
        <taxon>Bacillati</taxon>
        <taxon>Bacillota</taxon>
        <taxon>Clostridia</taxon>
        <taxon>Eubacteriales</taxon>
        <taxon>Acutalibacteraceae</taxon>
        <taxon>Acutalibacter</taxon>
    </lineage>
</organism>